<keyword evidence="1" id="KW-0677">Repeat</keyword>
<feature type="compositionally biased region" description="Low complexity" evidence="3">
    <location>
        <begin position="21"/>
        <end position="44"/>
    </location>
</feature>
<dbReference type="EMBL" id="JBBJCI010000040">
    <property type="protein sequence ID" value="KAK7249775.1"/>
    <property type="molecule type" value="Genomic_DNA"/>
</dbReference>
<dbReference type="PRINTS" id="PR00625">
    <property type="entry name" value="JDOMAIN"/>
</dbReference>
<evidence type="ECO:0000259" key="4">
    <source>
        <dbReference type="PROSITE" id="PS50076"/>
    </source>
</evidence>
<dbReference type="Gene3D" id="1.10.287.110">
    <property type="entry name" value="DnaJ domain"/>
    <property type="match status" value="1"/>
</dbReference>
<feature type="region of interest" description="Disordered" evidence="3">
    <location>
        <begin position="215"/>
        <end position="235"/>
    </location>
</feature>
<dbReference type="PANTHER" id="PTHR45188">
    <property type="entry name" value="DNAJ PROTEIN P58IPK HOMOLOG"/>
    <property type="match status" value="1"/>
</dbReference>
<dbReference type="Pfam" id="PF00226">
    <property type="entry name" value="DnaJ"/>
    <property type="match status" value="1"/>
</dbReference>
<dbReference type="SMART" id="SM00271">
    <property type="entry name" value="DnaJ"/>
    <property type="match status" value="1"/>
</dbReference>
<dbReference type="SMART" id="SM00028">
    <property type="entry name" value="TPR"/>
    <property type="match status" value="4"/>
</dbReference>
<feature type="compositionally biased region" description="Basic and acidic residues" evidence="3">
    <location>
        <begin position="60"/>
        <end position="80"/>
    </location>
</feature>
<dbReference type="InterPro" id="IPR001623">
    <property type="entry name" value="DnaJ_domain"/>
</dbReference>
<feature type="region of interest" description="Disordered" evidence="3">
    <location>
        <begin position="16"/>
        <end position="80"/>
    </location>
</feature>
<dbReference type="PANTHER" id="PTHR45188:SF2">
    <property type="entry name" value="DNAJ HOMOLOG SUBFAMILY C MEMBER 7"/>
    <property type="match status" value="1"/>
</dbReference>
<dbReference type="CDD" id="cd06257">
    <property type="entry name" value="DnaJ"/>
    <property type="match status" value="1"/>
</dbReference>
<protein>
    <submittedName>
        <fullName evidence="5">DnaJ-like protein</fullName>
    </submittedName>
</protein>
<evidence type="ECO:0000256" key="2">
    <source>
        <dbReference type="ARBA" id="ARBA00022803"/>
    </source>
</evidence>
<dbReference type="Gene3D" id="1.25.40.10">
    <property type="entry name" value="Tetratricopeptide repeat domain"/>
    <property type="match status" value="2"/>
</dbReference>
<dbReference type="PROSITE" id="PS00636">
    <property type="entry name" value="DNAJ_1"/>
    <property type="match status" value="1"/>
</dbReference>
<sequence length="812" mass="89829">MSFRGQGLYGNATMEPVEFCGGAKPPASSKPSGSSKGGKSSKPGWQEAQEQFEKMINGADDDRPFVPKDEGPKVPDKVDYEVRGAKMDDARKEHDELRDSRKKLADDALRAKRYGDAAELYDFALDVAPNDSVLLSNKSAALLLHGDAAGALAAADASIAANRKWAKARGRRVAALHALRRYDEAVTSAEQALFDFPTDEGGAIAAARDRAAAARATDPDAVAGPKPEKVKKKKKKKVSDKCNVLLTYDEPRNAARRSTLKLGLKRSWLAKDVGALVKTFVDHYNGGRPFDEHLAVAELRVEGAGGDHVPTSMALEDVVSEGTELFVKRWKAADPAADPDAYAAKPARPKPKRARSRRRSRARRGRRRTTPVADRAAKESDIPQLQRLRSRPFSTRREADAAFLAVGDFEAALKKFEQLKARLPEDHAATRKARDGAAAIKACRRAAAVGHWEACERAAAAILRDLSPSCVAAARLQVRAIAGRVHWWNAPRRAPSPRGAGAPREAQGVGDAGARVHGYLEEADALVDLKDAEYVDRAIDLYSKVLKLDAEHAVAYERRAACELELAKLDPPRYPGRWSDADPGEEGRKARCERVENDAGLALALMEPFPAVLLLRGDALRLLGRHDAAVDDYGDYVEIMRRRGFDVRRHPQMRAANDMWGKLLSAGHKSMRRQHNPRAQKFDWTGNRWRQWYDAEPDFHGPNDGYTYDAHRERSGHAGHRAEYADMAADEDLDAHYWPTKSHYEVLGVSPDAADAAIKKAYFAKARECHPDKNRDDPDATAKFERIALSYSVLIDPLERCYYDEARTARRR</sequence>
<feature type="compositionally biased region" description="Low complexity" evidence="3">
    <location>
        <begin position="337"/>
        <end position="346"/>
    </location>
</feature>
<name>A0ABR1G9B3_AURAN</name>
<evidence type="ECO:0000256" key="1">
    <source>
        <dbReference type="ARBA" id="ARBA00022737"/>
    </source>
</evidence>
<reference evidence="5 6" key="1">
    <citation type="submission" date="2024-03" db="EMBL/GenBank/DDBJ databases">
        <title>Aureococcus anophagefferens CCMP1851 and Kratosvirus quantuckense: Draft genome of a second virus-susceptible host strain in the model system.</title>
        <authorList>
            <person name="Chase E."/>
            <person name="Truchon A.R."/>
            <person name="Schepens W."/>
            <person name="Wilhelm S.W."/>
        </authorList>
    </citation>
    <scope>NUCLEOTIDE SEQUENCE [LARGE SCALE GENOMIC DNA]</scope>
    <source>
        <strain evidence="5 6">CCMP1851</strain>
    </source>
</reference>
<dbReference type="SUPFAM" id="SSF48452">
    <property type="entry name" value="TPR-like"/>
    <property type="match status" value="2"/>
</dbReference>
<feature type="region of interest" description="Disordered" evidence="3">
    <location>
        <begin position="337"/>
        <end position="382"/>
    </location>
</feature>
<feature type="domain" description="J" evidence="4">
    <location>
        <begin position="742"/>
        <end position="807"/>
    </location>
</feature>
<dbReference type="InterPro" id="IPR018253">
    <property type="entry name" value="DnaJ_domain_CS"/>
</dbReference>
<comment type="caution">
    <text evidence="5">The sequence shown here is derived from an EMBL/GenBank/DDBJ whole genome shotgun (WGS) entry which is preliminary data.</text>
</comment>
<keyword evidence="6" id="KW-1185">Reference proteome</keyword>
<evidence type="ECO:0000313" key="6">
    <source>
        <dbReference type="Proteomes" id="UP001363151"/>
    </source>
</evidence>
<evidence type="ECO:0000313" key="5">
    <source>
        <dbReference type="EMBL" id="KAK7249775.1"/>
    </source>
</evidence>
<proteinExistence type="predicted"/>
<dbReference type="InterPro" id="IPR019734">
    <property type="entry name" value="TPR_rpt"/>
</dbReference>
<dbReference type="InterPro" id="IPR036869">
    <property type="entry name" value="J_dom_sf"/>
</dbReference>
<feature type="compositionally biased region" description="Basic residues" evidence="3">
    <location>
        <begin position="347"/>
        <end position="369"/>
    </location>
</feature>
<gene>
    <name evidence="5" type="primary">DNAJC30</name>
    <name evidence="5" type="ORF">SO694_00004756</name>
</gene>
<keyword evidence="2" id="KW-0802">TPR repeat</keyword>
<evidence type="ECO:0000256" key="3">
    <source>
        <dbReference type="SAM" id="MobiDB-lite"/>
    </source>
</evidence>
<dbReference type="SUPFAM" id="SSF46565">
    <property type="entry name" value="Chaperone J-domain"/>
    <property type="match status" value="1"/>
</dbReference>
<dbReference type="InterPro" id="IPR011990">
    <property type="entry name" value="TPR-like_helical_dom_sf"/>
</dbReference>
<accession>A0ABR1G9B3</accession>
<organism evidence="5 6">
    <name type="scientific">Aureococcus anophagefferens</name>
    <name type="common">Harmful bloom alga</name>
    <dbReference type="NCBI Taxonomy" id="44056"/>
    <lineage>
        <taxon>Eukaryota</taxon>
        <taxon>Sar</taxon>
        <taxon>Stramenopiles</taxon>
        <taxon>Ochrophyta</taxon>
        <taxon>Pelagophyceae</taxon>
        <taxon>Pelagomonadales</taxon>
        <taxon>Pelagomonadaceae</taxon>
        <taxon>Aureococcus</taxon>
    </lineage>
</organism>
<dbReference type="PROSITE" id="PS50076">
    <property type="entry name" value="DNAJ_2"/>
    <property type="match status" value="1"/>
</dbReference>
<dbReference type="Proteomes" id="UP001363151">
    <property type="component" value="Unassembled WGS sequence"/>
</dbReference>